<name>A0A0N0BHD4_9HYME</name>
<sequence>MYLYTIHDMGHPPRKCGKTGLRPITEMKSTYCFQLNNWVAKQIEKTNIELIISIQTPLQDLYLSLQLEIKQLQLVVKLFSLAASAILENISGCSGSSTVPGVTGSSQAMEEVVNGTWRLHIRQLKESDRDCYMCQINTSPMISELGCLDILVLLKRRYHMSFMCLTEAEFLWLIVRSLRYKKTVESLRRVVYRMYHLWTRVIPHVKMSFKKRNKIFSSKAQCLRRLSLKISKEKLINIISHKHIIPPDIVYGGDTSADLAVSEGDNATLSCRATGRPTPRVSWRREDGEPILIRASSAGISLSVKKLSPSQTKGRIGNRTKNTRQEKEGRCKLKRVSGGKGQFSKKCADRKHFLVAPVVKAPNQLLGAPLSTDVQLECYVEAFPNTINYWVKNRRGSEDEMLLEGLKYSVREERSGYKVLMWLLIKGFTEQDVKKDVGSYKCVSTNSLGKADGTLRLYEIKIGFDRSSRGKDHVSIIGGLAEAAQSSGANSGGRGLFGCWKKLEILQARVPGRTVITLTVAPENKKSYVEVMSTVSRPKEGFCYS</sequence>
<keyword evidence="1" id="KW-0677">Repeat</keyword>
<accession>A0A0N0BHD4</accession>
<protein>
    <submittedName>
        <fullName evidence="5">Lachesin</fullName>
    </submittedName>
</protein>
<organism evidence="5 6">
    <name type="scientific">Melipona quadrifasciata</name>
    <dbReference type="NCBI Taxonomy" id="166423"/>
    <lineage>
        <taxon>Eukaryota</taxon>
        <taxon>Metazoa</taxon>
        <taxon>Ecdysozoa</taxon>
        <taxon>Arthropoda</taxon>
        <taxon>Hexapoda</taxon>
        <taxon>Insecta</taxon>
        <taxon>Pterygota</taxon>
        <taxon>Neoptera</taxon>
        <taxon>Endopterygota</taxon>
        <taxon>Hymenoptera</taxon>
        <taxon>Apocrita</taxon>
        <taxon>Aculeata</taxon>
        <taxon>Apoidea</taxon>
        <taxon>Anthophila</taxon>
        <taxon>Apidae</taxon>
        <taxon>Melipona</taxon>
    </lineage>
</organism>
<evidence type="ECO:0000313" key="6">
    <source>
        <dbReference type="Proteomes" id="UP000053105"/>
    </source>
</evidence>
<feature type="domain" description="Ig-like" evidence="4">
    <location>
        <begin position="247"/>
        <end position="337"/>
    </location>
</feature>
<keyword evidence="3" id="KW-0393">Immunoglobulin domain</keyword>
<dbReference type="SUPFAM" id="SSF48726">
    <property type="entry name" value="Immunoglobulin"/>
    <property type="match status" value="2"/>
</dbReference>
<dbReference type="STRING" id="166423.A0A0N0BHD4"/>
<feature type="domain" description="Ig-like" evidence="4">
    <location>
        <begin position="357"/>
        <end position="458"/>
    </location>
</feature>
<dbReference type="InterPro" id="IPR007110">
    <property type="entry name" value="Ig-like_dom"/>
</dbReference>
<dbReference type="PANTHER" id="PTHR12231">
    <property type="entry name" value="CTX-RELATED TYPE I TRANSMEMBRANE PROTEIN"/>
    <property type="match status" value="1"/>
</dbReference>
<dbReference type="InterPro" id="IPR013783">
    <property type="entry name" value="Ig-like_fold"/>
</dbReference>
<dbReference type="EMBL" id="KQ435754">
    <property type="protein sequence ID" value="KOX76062.1"/>
    <property type="molecule type" value="Genomic_DNA"/>
</dbReference>
<proteinExistence type="predicted"/>
<reference evidence="5 6" key="1">
    <citation type="submission" date="2015-07" db="EMBL/GenBank/DDBJ databases">
        <title>The genome of Melipona quadrifasciata.</title>
        <authorList>
            <person name="Pan H."/>
            <person name="Kapheim K."/>
        </authorList>
    </citation>
    <scope>NUCLEOTIDE SEQUENCE [LARGE SCALE GENOMIC DNA]</scope>
    <source>
        <strain evidence="5">0111107301</strain>
        <tissue evidence="5">Whole body</tissue>
    </source>
</reference>
<dbReference type="InterPro" id="IPR051170">
    <property type="entry name" value="Neural/epithelial_adhesion"/>
</dbReference>
<dbReference type="GO" id="GO:0043005">
    <property type="term" value="C:neuron projection"/>
    <property type="evidence" value="ECO:0007669"/>
    <property type="project" value="TreeGrafter"/>
</dbReference>
<evidence type="ECO:0000256" key="2">
    <source>
        <dbReference type="ARBA" id="ARBA00023157"/>
    </source>
</evidence>
<dbReference type="Proteomes" id="UP000053105">
    <property type="component" value="Unassembled WGS sequence"/>
</dbReference>
<dbReference type="Gene3D" id="2.60.40.10">
    <property type="entry name" value="Immunoglobulins"/>
    <property type="match status" value="3"/>
</dbReference>
<dbReference type="InterPro" id="IPR003599">
    <property type="entry name" value="Ig_sub"/>
</dbReference>
<evidence type="ECO:0000313" key="5">
    <source>
        <dbReference type="EMBL" id="KOX76062.1"/>
    </source>
</evidence>
<dbReference type="AlphaFoldDB" id="A0A0N0BHD4"/>
<dbReference type="OrthoDB" id="10012075at2759"/>
<dbReference type="InterPro" id="IPR036179">
    <property type="entry name" value="Ig-like_dom_sf"/>
</dbReference>
<gene>
    <name evidence="5" type="ORF">WN51_12874</name>
</gene>
<evidence type="ECO:0000259" key="4">
    <source>
        <dbReference type="PROSITE" id="PS50835"/>
    </source>
</evidence>
<evidence type="ECO:0000256" key="1">
    <source>
        <dbReference type="ARBA" id="ARBA00022737"/>
    </source>
</evidence>
<dbReference type="PANTHER" id="PTHR12231:SF271">
    <property type="entry name" value="DPR-INTERACTING PROTEIN GAMMA"/>
    <property type="match status" value="1"/>
</dbReference>
<keyword evidence="6" id="KW-1185">Reference proteome</keyword>
<dbReference type="PROSITE" id="PS50835">
    <property type="entry name" value="IG_LIKE"/>
    <property type="match status" value="2"/>
</dbReference>
<evidence type="ECO:0000256" key="3">
    <source>
        <dbReference type="ARBA" id="ARBA00023319"/>
    </source>
</evidence>
<dbReference type="Pfam" id="PF13927">
    <property type="entry name" value="Ig_3"/>
    <property type="match status" value="1"/>
</dbReference>
<dbReference type="SMART" id="SM00409">
    <property type="entry name" value="IG"/>
    <property type="match status" value="1"/>
</dbReference>
<keyword evidence="2" id="KW-1015">Disulfide bond</keyword>